<sequence>MVWEGQRNVLYQTADFTVLDEIDRRYSKRILLWMKNSKICEISACNLLKMPELKHLVQRRLILMDIRVEIIQSQEYQKGYYLERKIAKIQNQHTEIMKQLRL</sequence>
<dbReference type="AlphaFoldDB" id="A0A4Y2VE90"/>
<proteinExistence type="predicted"/>
<comment type="caution">
    <text evidence="1">The sequence shown here is derived from an EMBL/GenBank/DDBJ whole genome shotgun (WGS) entry which is preliminary data.</text>
</comment>
<gene>
    <name evidence="1" type="ORF">AVEN_73279_1</name>
</gene>
<organism evidence="1 2">
    <name type="scientific">Araneus ventricosus</name>
    <name type="common">Orbweaver spider</name>
    <name type="synonym">Epeira ventricosa</name>
    <dbReference type="NCBI Taxonomy" id="182803"/>
    <lineage>
        <taxon>Eukaryota</taxon>
        <taxon>Metazoa</taxon>
        <taxon>Ecdysozoa</taxon>
        <taxon>Arthropoda</taxon>
        <taxon>Chelicerata</taxon>
        <taxon>Arachnida</taxon>
        <taxon>Araneae</taxon>
        <taxon>Araneomorphae</taxon>
        <taxon>Entelegynae</taxon>
        <taxon>Araneoidea</taxon>
        <taxon>Araneidae</taxon>
        <taxon>Araneus</taxon>
    </lineage>
</organism>
<evidence type="ECO:0000313" key="2">
    <source>
        <dbReference type="Proteomes" id="UP000499080"/>
    </source>
</evidence>
<accession>A0A4Y2VE90</accession>
<keyword evidence="2" id="KW-1185">Reference proteome</keyword>
<dbReference type="EMBL" id="BGPR01046658">
    <property type="protein sequence ID" value="GBO23593.1"/>
    <property type="molecule type" value="Genomic_DNA"/>
</dbReference>
<evidence type="ECO:0000313" key="1">
    <source>
        <dbReference type="EMBL" id="GBO23593.1"/>
    </source>
</evidence>
<name>A0A4Y2VE90_ARAVE</name>
<protein>
    <submittedName>
        <fullName evidence="1">Uncharacterized protein</fullName>
    </submittedName>
</protein>
<dbReference type="Proteomes" id="UP000499080">
    <property type="component" value="Unassembled WGS sequence"/>
</dbReference>
<reference evidence="1 2" key="1">
    <citation type="journal article" date="2019" name="Sci. Rep.">
        <title>Orb-weaving spider Araneus ventricosus genome elucidates the spidroin gene catalogue.</title>
        <authorList>
            <person name="Kono N."/>
            <person name="Nakamura H."/>
            <person name="Ohtoshi R."/>
            <person name="Moran D.A.P."/>
            <person name="Shinohara A."/>
            <person name="Yoshida Y."/>
            <person name="Fujiwara M."/>
            <person name="Mori M."/>
            <person name="Tomita M."/>
            <person name="Arakawa K."/>
        </authorList>
    </citation>
    <scope>NUCLEOTIDE SEQUENCE [LARGE SCALE GENOMIC DNA]</scope>
</reference>